<proteinExistence type="predicted"/>
<sequence length="125" mass="14062">MADKFDKNAWIIDTGATNHVCENLTFLCQIKSIEPCSVGLPDGQTVMATQEGRVILSDNFYLNNVLYVPELSCNLISVSQTSDQLDCFVQFTCHLCVIQDHLSRRLIGTGERRNGLYYLREEPSA</sequence>
<evidence type="ECO:0000313" key="3">
    <source>
        <dbReference type="Proteomes" id="UP001152484"/>
    </source>
</evidence>
<protein>
    <recommendedName>
        <fullName evidence="1">Retrovirus-related Pol polyprotein from transposon TNT 1-94-like beta-barrel domain-containing protein</fullName>
    </recommendedName>
</protein>
<name>A0A9P0YKS9_CUSEU</name>
<comment type="caution">
    <text evidence="2">The sequence shown here is derived from an EMBL/GenBank/DDBJ whole genome shotgun (WGS) entry which is preliminary data.</text>
</comment>
<dbReference type="Proteomes" id="UP001152484">
    <property type="component" value="Unassembled WGS sequence"/>
</dbReference>
<gene>
    <name evidence="2" type="ORF">CEURO_LOCUS2377</name>
</gene>
<dbReference type="EMBL" id="CAMAPE010000005">
    <property type="protein sequence ID" value="CAH9066390.1"/>
    <property type="molecule type" value="Genomic_DNA"/>
</dbReference>
<dbReference type="OrthoDB" id="1244699at2759"/>
<organism evidence="2 3">
    <name type="scientific">Cuscuta europaea</name>
    <name type="common">European dodder</name>
    <dbReference type="NCBI Taxonomy" id="41803"/>
    <lineage>
        <taxon>Eukaryota</taxon>
        <taxon>Viridiplantae</taxon>
        <taxon>Streptophyta</taxon>
        <taxon>Embryophyta</taxon>
        <taxon>Tracheophyta</taxon>
        <taxon>Spermatophyta</taxon>
        <taxon>Magnoliopsida</taxon>
        <taxon>eudicotyledons</taxon>
        <taxon>Gunneridae</taxon>
        <taxon>Pentapetalae</taxon>
        <taxon>asterids</taxon>
        <taxon>lamiids</taxon>
        <taxon>Solanales</taxon>
        <taxon>Convolvulaceae</taxon>
        <taxon>Cuscuteae</taxon>
        <taxon>Cuscuta</taxon>
        <taxon>Cuscuta subgen. Cuscuta</taxon>
    </lineage>
</organism>
<keyword evidence="3" id="KW-1185">Reference proteome</keyword>
<feature type="domain" description="Retrovirus-related Pol polyprotein from transposon TNT 1-94-like beta-barrel" evidence="1">
    <location>
        <begin position="10"/>
        <end position="83"/>
    </location>
</feature>
<dbReference type="InterPro" id="IPR054722">
    <property type="entry name" value="PolX-like_BBD"/>
</dbReference>
<accession>A0A9P0YKS9</accession>
<evidence type="ECO:0000313" key="2">
    <source>
        <dbReference type="EMBL" id="CAH9066390.1"/>
    </source>
</evidence>
<dbReference type="AlphaFoldDB" id="A0A9P0YKS9"/>
<dbReference type="Pfam" id="PF22936">
    <property type="entry name" value="Pol_BBD"/>
    <property type="match status" value="1"/>
</dbReference>
<evidence type="ECO:0000259" key="1">
    <source>
        <dbReference type="Pfam" id="PF22936"/>
    </source>
</evidence>
<reference evidence="2" key="1">
    <citation type="submission" date="2022-07" db="EMBL/GenBank/DDBJ databases">
        <authorList>
            <person name="Macas J."/>
            <person name="Novak P."/>
            <person name="Neumann P."/>
        </authorList>
    </citation>
    <scope>NUCLEOTIDE SEQUENCE</scope>
</reference>